<dbReference type="Proteomes" id="UP001141422">
    <property type="component" value="Unassembled WGS sequence"/>
</dbReference>
<name>A0ABT4IIA7_9EURY</name>
<organism evidence="1 2">
    <name type="scientific">Methanocorpusculum petauri</name>
    <dbReference type="NCBI Taxonomy" id="3002863"/>
    <lineage>
        <taxon>Archaea</taxon>
        <taxon>Methanobacteriati</taxon>
        <taxon>Methanobacteriota</taxon>
        <taxon>Stenosarchaea group</taxon>
        <taxon>Methanomicrobia</taxon>
        <taxon>Methanomicrobiales</taxon>
        <taxon>Methanocorpusculaceae</taxon>
        <taxon>Methanocorpusculum</taxon>
    </lineage>
</organism>
<accession>A0ABT4IIA7</accession>
<evidence type="ECO:0008006" key="3">
    <source>
        <dbReference type="Google" id="ProtNLM"/>
    </source>
</evidence>
<evidence type="ECO:0000313" key="2">
    <source>
        <dbReference type="Proteomes" id="UP001141422"/>
    </source>
</evidence>
<gene>
    <name evidence="1" type="ORF">O0S10_09665</name>
</gene>
<keyword evidence="2" id="KW-1185">Reference proteome</keyword>
<proteinExistence type="predicted"/>
<sequence length="78" mass="9209">MSKHEIIKNYCKRTGKEYDMVVDDAFRLYLVVECQREILRSMSICPELFCDFSGTEEKCRQAIFEAVKSVSVVNWEFD</sequence>
<evidence type="ECO:0000313" key="1">
    <source>
        <dbReference type="EMBL" id="MCZ0861482.1"/>
    </source>
</evidence>
<dbReference type="RefSeq" id="WP_268925672.1">
    <property type="nucleotide sequence ID" value="NZ_JAPTGB010000025.1"/>
</dbReference>
<protein>
    <recommendedName>
        <fullName evidence="3">HEPN domain-containing protein</fullName>
    </recommendedName>
</protein>
<dbReference type="EMBL" id="JAPTGB010000025">
    <property type="protein sequence ID" value="MCZ0861482.1"/>
    <property type="molecule type" value="Genomic_DNA"/>
</dbReference>
<reference evidence="1" key="1">
    <citation type="submission" date="2022-12" db="EMBL/GenBank/DDBJ databases">
        <title>Isolation and characterisation of novel Methanocorpusculum spp. from native Australian herbivores indicates the genus is ancestrally host-associated.</title>
        <authorList>
            <person name="Volmer J.G."/>
            <person name="Soo R.M."/>
            <person name="Evans P.N."/>
            <person name="Hoedt E.C."/>
            <person name="Astorga Alsina A.L."/>
            <person name="Woodcroft B.J."/>
            <person name="Tyson G.W."/>
            <person name="Hugenholtz P."/>
            <person name="Morrison M."/>
        </authorList>
    </citation>
    <scope>NUCLEOTIDE SEQUENCE</scope>
    <source>
        <strain evidence="1">MG</strain>
    </source>
</reference>
<comment type="caution">
    <text evidence="1">The sequence shown here is derived from an EMBL/GenBank/DDBJ whole genome shotgun (WGS) entry which is preliminary data.</text>
</comment>